<evidence type="ECO:0000259" key="2">
    <source>
        <dbReference type="PROSITE" id="PS51186"/>
    </source>
</evidence>
<proteinExistence type="predicted"/>
<reference evidence="3 4" key="1">
    <citation type="journal article" date="2019" name="Int. J. Syst. Evol. Microbiol.">
        <title>The Global Catalogue of Microorganisms (GCM) 10K type strain sequencing project: providing services to taxonomists for standard genome sequencing and annotation.</title>
        <authorList>
            <consortium name="The Broad Institute Genomics Platform"/>
            <consortium name="The Broad Institute Genome Sequencing Center for Infectious Disease"/>
            <person name="Wu L."/>
            <person name="Ma J."/>
        </authorList>
    </citation>
    <scope>NUCLEOTIDE SEQUENCE [LARGE SCALE GENOMIC DNA]</scope>
    <source>
        <strain evidence="3 4">JCM 30072</strain>
    </source>
</reference>
<name>A0ABD5W3D8_9EURY</name>
<feature type="domain" description="N-acetyltransferase" evidence="2">
    <location>
        <begin position="8"/>
        <end position="172"/>
    </location>
</feature>
<dbReference type="Pfam" id="PF00583">
    <property type="entry name" value="Acetyltransf_1"/>
    <property type="match status" value="1"/>
</dbReference>
<dbReference type="EC" id="2.3.-.-" evidence="3"/>
<comment type="caution">
    <text evidence="3">The sequence shown here is derived from an EMBL/GenBank/DDBJ whole genome shotgun (WGS) entry which is preliminary data.</text>
</comment>
<dbReference type="AlphaFoldDB" id="A0ABD5W3D8"/>
<organism evidence="3 4">
    <name type="scientific">Halovenus salina</name>
    <dbReference type="NCBI Taxonomy" id="1510225"/>
    <lineage>
        <taxon>Archaea</taxon>
        <taxon>Methanobacteriati</taxon>
        <taxon>Methanobacteriota</taxon>
        <taxon>Stenosarchaea group</taxon>
        <taxon>Halobacteria</taxon>
        <taxon>Halobacteriales</taxon>
        <taxon>Haloarculaceae</taxon>
        <taxon>Halovenus</taxon>
    </lineage>
</organism>
<dbReference type="EMBL" id="JBHSZI010000001">
    <property type="protein sequence ID" value="MFC7058706.1"/>
    <property type="molecule type" value="Genomic_DNA"/>
</dbReference>
<dbReference type="PROSITE" id="PS51186">
    <property type="entry name" value="GNAT"/>
    <property type="match status" value="1"/>
</dbReference>
<dbReference type="InterPro" id="IPR050769">
    <property type="entry name" value="NAT_camello-type"/>
</dbReference>
<keyword evidence="1 3" id="KW-0808">Transferase</keyword>
<dbReference type="CDD" id="cd04301">
    <property type="entry name" value="NAT_SF"/>
    <property type="match status" value="1"/>
</dbReference>
<protein>
    <submittedName>
        <fullName evidence="3">GNAT family N-acetyltransferase</fullName>
        <ecNumber evidence="3">2.3.-.-</ecNumber>
    </submittedName>
</protein>
<dbReference type="GeneID" id="76630736"/>
<dbReference type="InterPro" id="IPR016181">
    <property type="entry name" value="Acyl_CoA_acyltransferase"/>
</dbReference>
<dbReference type="PANTHER" id="PTHR13947:SF37">
    <property type="entry name" value="LD18367P"/>
    <property type="match status" value="1"/>
</dbReference>
<evidence type="ECO:0000313" key="3">
    <source>
        <dbReference type="EMBL" id="MFC7058706.1"/>
    </source>
</evidence>
<keyword evidence="4" id="KW-1185">Reference proteome</keyword>
<dbReference type="GO" id="GO:0016746">
    <property type="term" value="F:acyltransferase activity"/>
    <property type="evidence" value="ECO:0007669"/>
    <property type="project" value="UniProtKB-KW"/>
</dbReference>
<evidence type="ECO:0000256" key="1">
    <source>
        <dbReference type="ARBA" id="ARBA00022679"/>
    </source>
</evidence>
<dbReference type="Proteomes" id="UP001596445">
    <property type="component" value="Unassembled WGS sequence"/>
</dbReference>
<sequence>MSEGHDSTEIRRFQPGDGDRIRELNDVAMATTPEYEPAIPDEDLRDVQANYLDGDGEFLVAVVDGTIVGMGAYATPNEWKEEFIHVDSRTVELTRMRVDPEYHGQGVGSALYHELEQRARQDGYERLLLDTGVENDVARGFYESLGFQLEQQMSLSFAEFTFELVLYQKSIGK</sequence>
<gene>
    <name evidence="3" type="ORF">ACFQQG_11625</name>
</gene>
<keyword evidence="3" id="KW-0012">Acyltransferase</keyword>
<accession>A0ABD5W3D8</accession>
<dbReference type="RefSeq" id="WP_267161434.1">
    <property type="nucleotide sequence ID" value="NZ_CP112972.1"/>
</dbReference>
<dbReference type="SUPFAM" id="SSF55729">
    <property type="entry name" value="Acyl-CoA N-acyltransferases (Nat)"/>
    <property type="match status" value="1"/>
</dbReference>
<dbReference type="Gene3D" id="3.40.630.30">
    <property type="match status" value="1"/>
</dbReference>
<evidence type="ECO:0000313" key="4">
    <source>
        <dbReference type="Proteomes" id="UP001596445"/>
    </source>
</evidence>
<dbReference type="PANTHER" id="PTHR13947">
    <property type="entry name" value="GNAT FAMILY N-ACETYLTRANSFERASE"/>
    <property type="match status" value="1"/>
</dbReference>
<dbReference type="InterPro" id="IPR000182">
    <property type="entry name" value="GNAT_dom"/>
</dbReference>